<accession>A0ABZ1YWD9</accession>
<proteinExistence type="predicted"/>
<dbReference type="InterPro" id="IPR029032">
    <property type="entry name" value="AhpD-like"/>
</dbReference>
<dbReference type="Proteomes" id="UP001432062">
    <property type="component" value="Chromosome"/>
</dbReference>
<organism evidence="2 3">
    <name type="scientific">Nocardia vinacea</name>
    <dbReference type="NCBI Taxonomy" id="96468"/>
    <lineage>
        <taxon>Bacteria</taxon>
        <taxon>Bacillati</taxon>
        <taxon>Actinomycetota</taxon>
        <taxon>Actinomycetes</taxon>
        <taxon>Mycobacteriales</taxon>
        <taxon>Nocardiaceae</taxon>
        <taxon>Nocardia</taxon>
    </lineage>
</organism>
<protein>
    <submittedName>
        <fullName evidence="2">Carboxymuconolactone decarboxylase family protein</fullName>
    </submittedName>
</protein>
<dbReference type="EMBL" id="CP109441">
    <property type="protein sequence ID" value="WUV47594.1"/>
    <property type="molecule type" value="Genomic_DNA"/>
</dbReference>
<name>A0ABZ1YWD9_9NOCA</name>
<evidence type="ECO:0000313" key="2">
    <source>
        <dbReference type="EMBL" id="WUV47594.1"/>
    </source>
</evidence>
<dbReference type="RefSeq" id="WP_327100659.1">
    <property type="nucleotide sequence ID" value="NZ_CP109149.1"/>
</dbReference>
<dbReference type="Pfam" id="PF02627">
    <property type="entry name" value="CMD"/>
    <property type="match status" value="1"/>
</dbReference>
<dbReference type="SUPFAM" id="SSF69118">
    <property type="entry name" value="AhpD-like"/>
    <property type="match status" value="1"/>
</dbReference>
<evidence type="ECO:0000313" key="3">
    <source>
        <dbReference type="Proteomes" id="UP001432062"/>
    </source>
</evidence>
<gene>
    <name evidence="2" type="ORF">OG563_04975</name>
</gene>
<evidence type="ECO:0000259" key="1">
    <source>
        <dbReference type="Pfam" id="PF02627"/>
    </source>
</evidence>
<reference evidence="2" key="1">
    <citation type="submission" date="2022-10" db="EMBL/GenBank/DDBJ databases">
        <title>The complete genomes of actinobacterial strains from the NBC collection.</title>
        <authorList>
            <person name="Joergensen T.S."/>
            <person name="Alvarez Arevalo M."/>
            <person name="Sterndorff E.B."/>
            <person name="Faurdal D."/>
            <person name="Vuksanovic O."/>
            <person name="Mourched A.-S."/>
            <person name="Charusanti P."/>
            <person name="Shaw S."/>
            <person name="Blin K."/>
            <person name="Weber T."/>
        </authorList>
    </citation>
    <scope>NUCLEOTIDE SEQUENCE</scope>
    <source>
        <strain evidence="2">NBC_01482</strain>
    </source>
</reference>
<keyword evidence="3" id="KW-1185">Reference proteome</keyword>
<feature type="domain" description="Carboxymuconolactone decarboxylase-like" evidence="1">
    <location>
        <begin position="50"/>
        <end position="132"/>
    </location>
</feature>
<dbReference type="Gene3D" id="1.20.1290.10">
    <property type="entry name" value="AhpD-like"/>
    <property type="match status" value="1"/>
</dbReference>
<sequence length="192" mass="21351">MARIAPVPRAEWSEDMTAFIARFRNSVIGEEPDDSHQSGTNLLGTLAGYPALTKPFLSFNRHLLTENTLSVRQRELVILRVAHLRHCAYEWAQHAILAERAGIAPEEIARVAQEALRDWSPGERALLGATDELLADGTIGEDTWRVLVGEFDEKQLMDLVFTVGTYALVAMALRSFGVEPETELLPHLPNGH</sequence>
<dbReference type="PANTHER" id="PTHR34846">
    <property type="entry name" value="4-CARBOXYMUCONOLACTONE DECARBOXYLASE FAMILY PROTEIN (AFU_ORTHOLOGUE AFUA_6G11590)"/>
    <property type="match status" value="1"/>
</dbReference>
<dbReference type="PANTHER" id="PTHR34846:SF5">
    <property type="entry name" value="CARBOXYMUCONOLACTONE DECARBOXYLASE-LIKE DOMAIN-CONTAINING PROTEIN"/>
    <property type="match status" value="1"/>
</dbReference>
<dbReference type="InterPro" id="IPR003779">
    <property type="entry name" value="CMD-like"/>
</dbReference>